<dbReference type="GO" id="GO:0004722">
    <property type="term" value="F:protein serine/threonine phosphatase activity"/>
    <property type="evidence" value="ECO:0007669"/>
    <property type="project" value="UniProtKB-EC"/>
</dbReference>
<dbReference type="SUPFAM" id="SSF81606">
    <property type="entry name" value="PP2C-like"/>
    <property type="match status" value="1"/>
</dbReference>
<comment type="catalytic activity">
    <reaction evidence="1">
        <text>O-phospho-L-threonyl-[protein] + H2O = L-threonyl-[protein] + phosphate</text>
        <dbReference type="Rhea" id="RHEA:47004"/>
        <dbReference type="Rhea" id="RHEA-COMP:11060"/>
        <dbReference type="Rhea" id="RHEA-COMP:11605"/>
        <dbReference type="ChEBI" id="CHEBI:15377"/>
        <dbReference type="ChEBI" id="CHEBI:30013"/>
        <dbReference type="ChEBI" id="CHEBI:43474"/>
        <dbReference type="ChEBI" id="CHEBI:61977"/>
        <dbReference type="EC" id="3.1.3.16"/>
    </reaction>
</comment>
<keyword evidence="1" id="KW-0464">Manganese</keyword>
<evidence type="ECO:0000259" key="3">
    <source>
        <dbReference type="SMART" id="SM00332"/>
    </source>
</evidence>
<sequence length="388" mass="42533">MRRLSGSLLATNSFAARPPTVPRTAPWPPIRCKTGLRSLSTTTPRRDDAAHQKPPSHPFRFETGVSLFAKRPPRPFPPPFLSPPSGSFSDPLSTHHRSRDRRARVNGEIILGQTNGDDAVFASDNFICANDGVGAWSTRPRGHAGLWSRLILHFWATAMQQDAENRSGTDLYKPDPVAYLQTAYEQTLKATSDPNDWQGTTTASGAQLHFKTVDNSTHVPQVYVTNLGDCQVMILRPRHEKVVYKTKEQWHWFDCPRQLGTNSPDTPEKNAVVDVVEIQVGDVVLAMSDGVIDNLWEHEIVDSIQNSIQRWENGEGGGDRAGGDRTGGANGGMKFAAEELVAAAKKIATDPFAESPFMEHAIEEGLASEGGKLDDISVVAALVRKHDA</sequence>
<feature type="region of interest" description="Disordered" evidence="2">
    <location>
        <begin position="74"/>
        <end position="101"/>
    </location>
</feature>
<evidence type="ECO:0000256" key="2">
    <source>
        <dbReference type="SAM" id="MobiDB-lite"/>
    </source>
</evidence>
<dbReference type="AlphaFoldDB" id="A0A8H6JDR1"/>
<organism evidence="4 5">
    <name type="scientific">Colletotrichum sojae</name>
    <dbReference type="NCBI Taxonomy" id="2175907"/>
    <lineage>
        <taxon>Eukaryota</taxon>
        <taxon>Fungi</taxon>
        <taxon>Dikarya</taxon>
        <taxon>Ascomycota</taxon>
        <taxon>Pezizomycotina</taxon>
        <taxon>Sordariomycetes</taxon>
        <taxon>Hypocreomycetidae</taxon>
        <taxon>Glomerellales</taxon>
        <taxon>Glomerellaceae</taxon>
        <taxon>Colletotrichum</taxon>
        <taxon>Colletotrichum orchidearum species complex</taxon>
    </lineage>
</organism>
<keyword evidence="1" id="KW-0460">Magnesium</keyword>
<dbReference type="InterPro" id="IPR036457">
    <property type="entry name" value="PPM-type-like_dom_sf"/>
</dbReference>
<feature type="domain" description="PPM-type phosphatase" evidence="3">
    <location>
        <begin position="100"/>
        <end position="381"/>
    </location>
</feature>
<dbReference type="SMART" id="SM00332">
    <property type="entry name" value="PP2Cc"/>
    <property type="match status" value="1"/>
</dbReference>
<comment type="caution">
    <text evidence="4">The sequence shown here is derived from an EMBL/GenBank/DDBJ whole genome shotgun (WGS) entry which is preliminary data.</text>
</comment>
<comment type="cofactor">
    <cofactor evidence="1">
        <name>Mn(2+)</name>
        <dbReference type="ChEBI" id="CHEBI:29035"/>
    </cofactor>
</comment>
<dbReference type="EMBL" id="WIGN01000083">
    <property type="protein sequence ID" value="KAF6810705.1"/>
    <property type="molecule type" value="Genomic_DNA"/>
</dbReference>
<name>A0A8H6JDR1_9PEZI</name>
<comment type="cofactor">
    <cofactor evidence="1">
        <name>Mg(2+)</name>
        <dbReference type="ChEBI" id="CHEBI:18420"/>
    </cofactor>
</comment>
<dbReference type="Proteomes" id="UP000652219">
    <property type="component" value="Unassembled WGS sequence"/>
</dbReference>
<reference evidence="4 5" key="1">
    <citation type="journal article" date="2020" name="Phytopathology">
        <title>Genome Sequence Resources of Colletotrichum truncatum, C. plurivorum, C. musicola, and C. sojae: Four Species Pathogenic to Soybean (Glycine max).</title>
        <authorList>
            <person name="Rogerio F."/>
            <person name="Boufleur T.R."/>
            <person name="Ciampi-Guillardi M."/>
            <person name="Sukno S.A."/>
            <person name="Thon M.R."/>
            <person name="Massola Junior N.S."/>
            <person name="Baroncelli R."/>
        </authorList>
    </citation>
    <scope>NUCLEOTIDE SEQUENCE [LARGE SCALE GENOMIC DNA]</scope>
    <source>
        <strain evidence="4 5">LFN0009</strain>
    </source>
</reference>
<dbReference type="InterPro" id="IPR001932">
    <property type="entry name" value="PPM-type_phosphatase-like_dom"/>
</dbReference>
<evidence type="ECO:0000256" key="1">
    <source>
        <dbReference type="RuleBase" id="RU366020"/>
    </source>
</evidence>
<feature type="compositionally biased region" description="Pro residues" evidence="2">
    <location>
        <begin position="19"/>
        <end position="29"/>
    </location>
</feature>
<proteinExistence type="inferred from homology"/>
<feature type="compositionally biased region" description="Low complexity" evidence="2">
    <location>
        <begin position="83"/>
        <end position="92"/>
    </location>
</feature>
<dbReference type="EC" id="3.1.3.16" evidence="1"/>
<comment type="similarity">
    <text evidence="1">Belongs to the PP2C family.</text>
</comment>
<feature type="region of interest" description="Disordered" evidence="2">
    <location>
        <begin position="15"/>
        <end position="60"/>
    </location>
</feature>
<dbReference type="GO" id="GO:0046872">
    <property type="term" value="F:metal ion binding"/>
    <property type="evidence" value="ECO:0007669"/>
    <property type="project" value="UniProtKB-UniRule"/>
</dbReference>
<dbReference type="Gene3D" id="3.60.40.10">
    <property type="entry name" value="PPM-type phosphatase domain"/>
    <property type="match status" value="1"/>
</dbReference>
<protein>
    <recommendedName>
        <fullName evidence="1">Protein phosphatase</fullName>
        <ecNumber evidence="1">3.1.3.16</ecNumber>
    </recommendedName>
</protein>
<comment type="catalytic activity">
    <reaction evidence="1">
        <text>O-phospho-L-seryl-[protein] + H2O = L-seryl-[protein] + phosphate</text>
        <dbReference type="Rhea" id="RHEA:20629"/>
        <dbReference type="Rhea" id="RHEA-COMP:9863"/>
        <dbReference type="Rhea" id="RHEA-COMP:11604"/>
        <dbReference type="ChEBI" id="CHEBI:15377"/>
        <dbReference type="ChEBI" id="CHEBI:29999"/>
        <dbReference type="ChEBI" id="CHEBI:43474"/>
        <dbReference type="ChEBI" id="CHEBI:83421"/>
        <dbReference type="EC" id="3.1.3.16"/>
    </reaction>
</comment>
<gene>
    <name evidence="4" type="ORF">CSOJ01_06149</name>
</gene>
<evidence type="ECO:0000313" key="5">
    <source>
        <dbReference type="Proteomes" id="UP000652219"/>
    </source>
</evidence>
<keyword evidence="1" id="KW-0904">Protein phosphatase</keyword>
<keyword evidence="5" id="KW-1185">Reference proteome</keyword>
<dbReference type="InterPro" id="IPR039123">
    <property type="entry name" value="PPTC7"/>
</dbReference>
<dbReference type="PANTHER" id="PTHR12320:SF24">
    <property type="entry name" value="PROTEIN PHOSPHATASE"/>
    <property type="match status" value="1"/>
</dbReference>
<accession>A0A8H6JDR1</accession>
<keyword evidence="1" id="KW-0479">Metal-binding</keyword>
<dbReference type="PANTHER" id="PTHR12320">
    <property type="entry name" value="PROTEIN PHOSPHATASE 2C"/>
    <property type="match status" value="1"/>
</dbReference>
<keyword evidence="1" id="KW-0378">Hydrolase</keyword>
<dbReference type="FunFam" id="3.60.40.10:FF:000118">
    <property type="entry name" value="Phosphatase 2C-like domain-containing protein"/>
    <property type="match status" value="1"/>
</dbReference>
<evidence type="ECO:0000313" key="4">
    <source>
        <dbReference type="EMBL" id="KAF6810705.1"/>
    </source>
</evidence>